<keyword evidence="5 9" id="KW-0418">Kinase</keyword>
<dbReference type="PIRSF" id="PIRSF036407">
    <property type="entry name" value="Selenphspht_syn"/>
    <property type="match status" value="1"/>
</dbReference>
<evidence type="ECO:0000256" key="8">
    <source>
        <dbReference type="ARBA" id="ARBA00023266"/>
    </source>
</evidence>
<dbReference type="AlphaFoldDB" id="A0A1H3YXG3"/>
<dbReference type="Pfam" id="PF02769">
    <property type="entry name" value="AIRS_C"/>
    <property type="match status" value="1"/>
</dbReference>
<dbReference type="GO" id="GO:0005737">
    <property type="term" value="C:cytoplasm"/>
    <property type="evidence" value="ECO:0007669"/>
    <property type="project" value="TreeGrafter"/>
</dbReference>
<feature type="binding site" evidence="9">
    <location>
        <position position="115"/>
    </location>
    <ligand>
        <name>Mg(2+)</name>
        <dbReference type="ChEBI" id="CHEBI:18420"/>
    </ligand>
</feature>
<evidence type="ECO:0000313" key="14">
    <source>
        <dbReference type="Proteomes" id="UP000199041"/>
    </source>
</evidence>
<dbReference type="Gene3D" id="3.30.1330.10">
    <property type="entry name" value="PurM-like, N-terminal domain"/>
    <property type="match status" value="1"/>
</dbReference>
<keyword evidence="8 9" id="KW-0711">Selenium</keyword>
<comment type="catalytic activity">
    <reaction evidence="9">
        <text>hydrogenselenide + ATP + H2O = selenophosphate + AMP + phosphate + 2 H(+)</text>
        <dbReference type="Rhea" id="RHEA:18737"/>
        <dbReference type="ChEBI" id="CHEBI:15377"/>
        <dbReference type="ChEBI" id="CHEBI:15378"/>
        <dbReference type="ChEBI" id="CHEBI:16144"/>
        <dbReference type="ChEBI" id="CHEBI:29317"/>
        <dbReference type="ChEBI" id="CHEBI:30616"/>
        <dbReference type="ChEBI" id="CHEBI:43474"/>
        <dbReference type="ChEBI" id="CHEBI:456215"/>
        <dbReference type="EC" id="2.7.9.3"/>
    </reaction>
</comment>
<dbReference type="InterPro" id="IPR036921">
    <property type="entry name" value="PurM-like_N_sf"/>
</dbReference>
<evidence type="ECO:0000256" key="7">
    <source>
        <dbReference type="ARBA" id="ARBA00022842"/>
    </source>
</evidence>
<dbReference type="GO" id="GO:0016260">
    <property type="term" value="P:selenocysteine biosynthetic process"/>
    <property type="evidence" value="ECO:0007669"/>
    <property type="project" value="InterPro"/>
</dbReference>
<feature type="binding site" description="in other chain" evidence="9">
    <location>
        <begin position="72"/>
        <end position="74"/>
    </location>
    <ligand>
        <name>ATP</name>
        <dbReference type="ChEBI" id="CHEBI:30616"/>
        <note>ligand shared between dimeric partners</note>
    </ligand>
</feature>
<feature type="domain" description="PurM-like N-terminal" evidence="11">
    <location>
        <begin position="74"/>
        <end position="181"/>
    </location>
</feature>
<keyword evidence="6 9" id="KW-0067">ATP-binding</keyword>
<feature type="compositionally biased region" description="Basic and acidic residues" evidence="10">
    <location>
        <begin position="1"/>
        <end position="10"/>
    </location>
</feature>
<dbReference type="FunFam" id="3.90.650.10:FF:000004">
    <property type="entry name" value="Selenide, water dikinase"/>
    <property type="match status" value="1"/>
</dbReference>
<dbReference type="InterPro" id="IPR010918">
    <property type="entry name" value="PurM-like_C_dom"/>
</dbReference>
<feature type="binding site" description="in other chain" evidence="9">
    <location>
        <position position="92"/>
    </location>
    <ligand>
        <name>ATP</name>
        <dbReference type="ChEBI" id="CHEBI:30616"/>
        <note>ligand shared between dimeric partners</note>
    </ligand>
</feature>
<name>A0A1H3YXG3_9BACT</name>
<feature type="domain" description="PurM-like C-terminal" evidence="12">
    <location>
        <begin position="193"/>
        <end position="361"/>
    </location>
</feature>
<dbReference type="EMBL" id="FNQY01000009">
    <property type="protein sequence ID" value="SEA15744.1"/>
    <property type="molecule type" value="Genomic_DNA"/>
</dbReference>
<dbReference type="NCBIfam" id="NF002098">
    <property type="entry name" value="PRK00943.1"/>
    <property type="match status" value="1"/>
</dbReference>
<feature type="region of interest" description="Disordered" evidence="10">
    <location>
        <begin position="1"/>
        <end position="26"/>
    </location>
</feature>
<dbReference type="PANTHER" id="PTHR10256">
    <property type="entry name" value="SELENIDE, WATER DIKINASE"/>
    <property type="match status" value="1"/>
</dbReference>
<keyword evidence="14" id="KW-1185">Reference proteome</keyword>
<dbReference type="InterPro" id="IPR023061">
    <property type="entry name" value="SelD_I"/>
</dbReference>
<feature type="site" description="Important for catalytic activity" evidence="9">
    <location>
        <position position="43"/>
    </location>
</feature>
<dbReference type="Pfam" id="PF00586">
    <property type="entry name" value="AIRS"/>
    <property type="match status" value="1"/>
</dbReference>
<evidence type="ECO:0000256" key="2">
    <source>
        <dbReference type="ARBA" id="ARBA00022679"/>
    </source>
</evidence>
<evidence type="ECO:0000256" key="10">
    <source>
        <dbReference type="SAM" id="MobiDB-lite"/>
    </source>
</evidence>
<keyword evidence="3 9" id="KW-0479">Metal-binding</keyword>
<organism evidence="13 14">
    <name type="scientific">Arachidicoccus rhizosphaerae</name>
    <dbReference type="NCBI Taxonomy" id="551991"/>
    <lineage>
        <taxon>Bacteria</taxon>
        <taxon>Pseudomonadati</taxon>
        <taxon>Bacteroidota</taxon>
        <taxon>Chitinophagia</taxon>
        <taxon>Chitinophagales</taxon>
        <taxon>Chitinophagaceae</taxon>
        <taxon>Arachidicoccus</taxon>
    </lineage>
</organism>
<evidence type="ECO:0000259" key="11">
    <source>
        <dbReference type="Pfam" id="PF00586"/>
    </source>
</evidence>
<feature type="binding site" description="in other chain" evidence="9">
    <location>
        <position position="115"/>
    </location>
    <ligand>
        <name>ATP</name>
        <dbReference type="ChEBI" id="CHEBI:30616"/>
        <note>ligand shared between dimeric partners</note>
    </ligand>
</feature>
<evidence type="ECO:0000256" key="4">
    <source>
        <dbReference type="ARBA" id="ARBA00022741"/>
    </source>
</evidence>
<dbReference type="OrthoDB" id="9772934at2"/>
<dbReference type="FunFam" id="3.30.1330.10:FF:000003">
    <property type="entry name" value="Selenide, water dikinase"/>
    <property type="match status" value="1"/>
</dbReference>
<comment type="similarity">
    <text evidence="1 9">Belongs to the selenophosphate synthase 1 family. Class I subfamily.</text>
</comment>
<comment type="function">
    <text evidence="9">Synthesizes selenophosphate from selenide and ATP.</text>
</comment>
<sequence>MIIADNKHPGDNITGKTATDETQDSSTPIRLTAFSHGAGCGCKISPAVLDAILPKDQKTALKDARLLVGNHQRDDAAVWQIDESQSLIATTDFFMPIVDDPFDFGRVAAANAISDVYAMGGRPVLALAILGWPVKLLPIELAGKVLDGAREVCREAGITLAGGHSIDTPEPIFGLAVNGLIQTRHLKMNQTAEPDCRLYLTKPLGVGILSTAQKKGLVRPQDSAAALRNMTSLNKIGALLGEMEAVRAMTDVTGFGLLGHLKEVCQASNINAVIEFENVPVLDNLDFYLEQGAVPGGTKRNWDSYGRFIGNITERQKQILADPQTSGGLLVVVRNKREDIALFEELLSREGINIWPVGRTVFRSQAVSVNPDIKLDQENAGVPTAFNQPYIRIE</sequence>
<accession>A0A1H3YXG3</accession>
<feature type="binding site" evidence="9">
    <location>
        <begin position="163"/>
        <end position="165"/>
    </location>
    <ligand>
        <name>ATP</name>
        <dbReference type="ChEBI" id="CHEBI:30616"/>
        <note>ligand shared between dimeric partners</note>
    </ligand>
</feature>
<dbReference type="GO" id="GO:0000287">
    <property type="term" value="F:magnesium ion binding"/>
    <property type="evidence" value="ECO:0007669"/>
    <property type="project" value="UniProtKB-UniRule"/>
</dbReference>
<feature type="binding site" description="in other chain" evidence="9">
    <location>
        <position position="43"/>
    </location>
    <ligand>
        <name>ATP</name>
        <dbReference type="ChEBI" id="CHEBI:30616"/>
        <note>ligand shared between dimeric partners</note>
    </ligand>
</feature>
<dbReference type="HAMAP" id="MF_00625">
    <property type="entry name" value="SelD"/>
    <property type="match status" value="1"/>
</dbReference>
<feature type="binding site" evidence="9">
    <location>
        <position position="75"/>
    </location>
    <ligand>
        <name>Mg(2+)</name>
        <dbReference type="ChEBI" id="CHEBI:18420"/>
    </ligand>
</feature>
<gene>
    <name evidence="9" type="primary">selD</name>
    <name evidence="13" type="ORF">SAMN05192529_10991</name>
</gene>
<dbReference type="SUPFAM" id="SSF55326">
    <property type="entry name" value="PurM N-terminal domain-like"/>
    <property type="match status" value="1"/>
</dbReference>
<evidence type="ECO:0000259" key="12">
    <source>
        <dbReference type="Pfam" id="PF02769"/>
    </source>
</evidence>
<feature type="active site" evidence="9">
    <location>
        <position position="40"/>
    </location>
</feature>
<evidence type="ECO:0000313" key="13">
    <source>
        <dbReference type="EMBL" id="SEA15744.1"/>
    </source>
</evidence>
<evidence type="ECO:0000256" key="1">
    <source>
        <dbReference type="ARBA" id="ARBA00008026"/>
    </source>
</evidence>
<dbReference type="GO" id="GO:0004756">
    <property type="term" value="F:selenide, water dikinase activity"/>
    <property type="evidence" value="ECO:0007669"/>
    <property type="project" value="UniProtKB-UniRule"/>
</dbReference>
<reference evidence="13 14" key="1">
    <citation type="submission" date="2016-10" db="EMBL/GenBank/DDBJ databases">
        <authorList>
            <person name="de Groot N.N."/>
        </authorList>
    </citation>
    <scope>NUCLEOTIDE SEQUENCE [LARGE SCALE GENOMIC DNA]</scope>
    <source>
        <strain evidence="13 14">Vu-144</strain>
    </source>
</reference>
<dbReference type="CDD" id="cd02195">
    <property type="entry name" value="SelD"/>
    <property type="match status" value="1"/>
</dbReference>
<dbReference type="STRING" id="551991.SAMN05192529_10991"/>
<dbReference type="PANTHER" id="PTHR10256:SF0">
    <property type="entry name" value="INACTIVE SELENIDE, WATER DIKINASE-LIKE PROTEIN-RELATED"/>
    <property type="match status" value="1"/>
</dbReference>
<dbReference type="GO" id="GO:0005524">
    <property type="term" value="F:ATP binding"/>
    <property type="evidence" value="ECO:0007669"/>
    <property type="project" value="UniProtKB-UniRule"/>
</dbReference>
<dbReference type="SUPFAM" id="SSF56042">
    <property type="entry name" value="PurM C-terminal domain-like"/>
    <property type="match status" value="1"/>
</dbReference>
<dbReference type="Gene3D" id="3.90.650.10">
    <property type="entry name" value="PurM-like C-terminal domain"/>
    <property type="match status" value="1"/>
</dbReference>
<keyword evidence="7 9" id="KW-0460">Magnesium</keyword>
<dbReference type="NCBIfam" id="TIGR00476">
    <property type="entry name" value="selD"/>
    <property type="match status" value="1"/>
</dbReference>
<proteinExistence type="inferred from homology"/>
<dbReference type="InterPro" id="IPR036676">
    <property type="entry name" value="PurM-like_C_sf"/>
</dbReference>
<keyword evidence="2 9" id="KW-0808">Transferase</keyword>
<evidence type="ECO:0000256" key="6">
    <source>
        <dbReference type="ARBA" id="ARBA00022840"/>
    </source>
</evidence>
<dbReference type="InterPro" id="IPR016188">
    <property type="entry name" value="PurM-like_N"/>
</dbReference>
<comment type="subunit">
    <text evidence="9">Homodimer.</text>
</comment>
<dbReference type="Proteomes" id="UP000199041">
    <property type="component" value="Unassembled WGS sequence"/>
</dbReference>
<evidence type="ECO:0000256" key="5">
    <source>
        <dbReference type="ARBA" id="ARBA00022777"/>
    </source>
</evidence>
<comment type="cofactor">
    <cofactor evidence="9">
        <name>Mg(2+)</name>
        <dbReference type="ChEBI" id="CHEBI:18420"/>
    </cofactor>
    <text evidence="9">Binds 1 Mg(2+) ion per monomer.</text>
</comment>
<dbReference type="EC" id="2.7.9.3" evidence="9"/>
<feature type="binding site" evidence="9">
    <location>
        <position position="251"/>
    </location>
    <ligand>
        <name>Mg(2+)</name>
        <dbReference type="ChEBI" id="CHEBI:18420"/>
    </ligand>
</feature>
<dbReference type="InterPro" id="IPR004536">
    <property type="entry name" value="SPS/SelD"/>
</dbReference>
<protein>
    <recommendedName>
        <fullName evidence="9">Selenide, water dikinase</fullName>
        <ecNumber evidence="9">2.7.9.3</ecNumber>
    </recommendedName>
    <alternativeName>
        <fullName evidence="9">Selenium donor protein</fullName>
    </alternativeName>
    <alternativeName>
        <fullName evidence="9">Selenophosphate synthase</fullName>
    </alternativeName>
</protein>
<evidence type="ECO:0000256" key="3">
    <source>
        <dbReference type="ARBA" id="ARBA00022723"/>
    </source>
</evidence>
<keyword evidence="4 9" id="KW-0547">Nucleotide-binding</keyword>
<evidence type="ECO:0000256" key="9">
    <source>
        <dbReference type="HAMAP-Rule" id="MF_00625"/>
    </source>
</evidence>